<dbReference type="InterPro" id="IPR036390">
    <property type="entry name" value="WH_DNA-bd_sf"/>
</dbReference>
<dbReference type="Gene3D" id="3.30.420.40">
    <property type="match status" value="2"/>
</dbReference>
<gene>
    <name evidence="2" type="ORF">JFL75_01100</name>
</gene>
<dbReference type="RefSeq" id="WP_215626852.1">
    <property type="nucleotide sequence ID" value="NZ_CP067089.2"/>
</dbReference>
<dbReference type="Pfam" id="PF00480">
    <property type="entry name" value="ROK"/>
    <property type="match status" value="1"/>
</dbReference>
<dbReference type="Proteomes" id="UP000595917">
    <property type="component" value="Chromosome"/>
</dbReference>
<dbReference type="AlphaFoldDB" id="A0A7T7XNE3"/>
<dbReference type="InterPro" id="IPR036388">
    <property type="entry name" value="WH-like_DNA-bd_sf"/>
</dbReference>
<protein>
    <submittedName>
        <fullName evidence="2">ROK family transcriptional regulator</fullName>
    </submittedName>
</protein>
<dbReference type="EMBL" id="CP067089">
    <property type="protein sequence ID" value="QQO09549.1"/>
    <property type="molecule type" value="Genomic_DNA"/>
</dbReference>
<comment type="similarity">
    <text evidence="1">Belongs to the ROK (NagC/XylR) family.</text>
</comment>
<dbReference type="KEGG" id="bhc:JFL75_01100"/>
<sequence length="389" mass="42419">MANGLNNSNLKSSNRGLMLQLIAAGKQPSRIELARQSNLTKMAVSKIVTNLIDDGLVEETGIEETNNVGRNPIGLGISSRAPKIVGLLIDRKYCMAILCDLRMKILLLERLDLDESCNSTSLQKTIYTLLGKIFRSPQADTVLGIGVGTPGPVDINNGIILNPPNFYGITNFPVGSILRRKYDLPVLVDNQCNTAAVVERFFGVGKYFLDFVYVGITTGIGSGIITNGQLLQNFNGLSSEIGHLSINYDGPVCTCGNRGCLEAYIGTPVLSKTIEELTGERLSFRELCERDGTSPYTELFEDMIEKLGSALTSCINLLNPQAVVLGHESYWLSDMRTNQLEQLLNARKISQTYRHIEVIKPFFAEQTTVLGCASSIAALVFSGQLLSGK</sequence>
<dbReference type="SUPFAM" id="SSF46785">
    <property type="entry name" value="Winged helix' DNA-binding domain"/>
    <property type="match status" value="1"/>
</dbReference>
<organism evidence="2 3">
    <name type="scientific">Breznakiella homolactica</name>
    <dbReference type="NCBI Taxonomy" id="2798577"/>
    <lineage>
        <taxon>Bacteria</taxon>
        <taxon>Pseudomonadati</taxon>
        <taxon>Spirochaetota</taxon>
        <taxon>Spirochaetia</taxon>
        <taxon>Spirochaetales</taxon>
        <taxon>Breznakiellaceae</taxon>
        <taxon>Breznakiella</taxon>
    </lineage>
</organism>
<reference evidence="2" key="1">
    <citation type="submission" date="2021-01" db="EMBL/GenBank/DDBJ databases">
        <title>Description of Breznakiella homolactica.</title>
        <authorList>
            <person name="Song Y."/>
            <person name="Brune A."/>
        </authorList>
    </citation>
    <scope>NUCLEOTIDE SEQUENCE</scope>
    <source>
        <strain evidence="2">RmG30</strain>
    </source>
</reference>
<proteinExistence type="inferred from homology"/>
<dbReference type="SUPFAM" id="SSF53067">
    <property type="entry name" value="Actin-like ATPase domain"/>
    <property type="match status" value="2"/>
</dbReference>
<evidence type="ECO:0000313" key="3">
    <source>
        <dbReference type="Proteomes" id="UP000595917"/>
    </source>
</evidence>
<dbReference type="CDD" id="cd24059">
    <property type="entry name" value="ASKHA_NBD_ROK_TM1224-like"/>
    <property type="match status" value="1"/>
</dbReference>
<accession>A0A7T7XNE3</accession>
<dbReference type="InterPro" id="IPR043129">
    <property type="entry name" value="ATPase_NBD"/>
</dbReference>
<dbReference type="PANTHER" id="PTHR18964">
    <property type="entry name" value="ROK (REPRESSOR, ORF, KINASE) FAMILY"/>
    <property type="match status" value="1"/>
</dbReference>
<name>A0A7T7XNE3_9SPIR</name>
<evidence type="ECO:0000313" key="2">
    <source>
        <dbReference type="EMBL" id="QQO09549.1"/>
    </source>
</evidence>
<keyword evidence="3" id="KW-1185">Reference proteome</keyword>
<dbReference type="Gene3D" id="1.10.10.10">
    <property type="entry name" value="Winged helix-like DNA-binding domain superfamily/Winged helix DNA-binding domain"/>
    <property type="match status" value="1"/>
</dbReference>
<evidence type="ECO:0000256" key="1">
    <source>
        <dbReference type="ARBA" id="ARBA00006479"/>
    </source>
</evidence>
<dbReference type="PANTHER" id="PTHR18964:SF149">
    <property type="entry name" value="BIFUNCTIONAL UDP-N-ACETYLGLUCOSAMINE 2-EPIMERASE_N-ACETYLMANNOSAMINE KINASE"/>
    <property type="match status" value="1"/>
</dbReference>
<dbReference type="InterPro" id="IPR000600">
    <property type="entry name" value="ROK"/>
</dbReference>